<keyword evidence="2" id="KW-1185">Reference proteome</keyword>
<name>A0AAE1JN55_9FABA</name>
<proteinExistence type="predicted"/>
<reference evidence="1" key="1">
    <citation type="submission" date="2023-10" db="EMBL/GenBank/DDBJ databases">
        <title>Chromosome-level genome of the transformable northern wattle, Acacia crassicarpa.</title>
        <authorList>
            <person name="Massaro I."/>
            <person name="Sinha N.R."/>
            <person name="Poethig S."/>
            <person name="Leichty A.R."/>
        </authorList>
    </citation>
    <scope>NUCLEOTIDE SEQUENCE</scope>
    <source>
        <strain evidence="1">Acra3RX</strain>
        <tissue evidence="1">Leaf</tissue>
    </source>
</reference>
<gene>
    <name evidence="1" type="ORF">QN277_020018</name>
</gene>
<comment type="caution">
    <text evidence="1">The sequence shown here is derived from an EMBL/GenBank/DDBJ whole genome shotgun (WGS) entry which is preliminary data.</text>
</comment>
<protein>
    <submittedName>
        <fullName evidence="1">Uncharacterized protein</fullName>
    </submittedName>
</protein>
<dbReference type="AlphaFoldDB" id="A0AAE1JN55"/>
<dbReference type="Proteomes" id="UP001293593">
    <property type="component" value="Unassembled WGS sequence"/>
</dbReference>
<organism evidence="1 2">
    <name type="scientific">Acacia crassicarpa</name>
    <name type="common">northern wattle</name>
    <dbReference type="NCBI Taxonomy" id="499986"/>
    <lineage>
        <taxon>Eukaryota</taxon>
        <taxon>Viridiplantae</taxon>
        <taxon>Streptophyta</taxon>
        <taxon>Embryophyta</taxon>
        <taxon>Tracheophyta</taxon>
        <taxon>Spermatophyta</taxon>
        <taxon>Magnoliopsida</taxon>
        <taxon>eudicotyledons</taxon>
        <taxon>Gunneridae</taxon>
        <taxon>Pentapetalae</taxon>
        <taxon>rosids</taxon>
        <taxon>fabids</taxon>
        <taxon>Fabales</taxon>
        <taxon>Fabaceae</taxon>
        <taxon>Caesalpinioideae</taxon>
        <taxon>mimosoid clade</taxon>
        <taxon>Acacieae</taxon>
        <taxon>Acacia</taxon>
    </lineage>
</organism>
<evidence type="ECO:0000313" key="1">
    <source>
        <dbReference type="EMBL" id="KAK4271307.1"/>
    </source>
</evidence>
<evidence type="ECO:0000313" key="2">
    <source>
        <dbReference type="Proteomes" id="UP001293593"/>
    </source>
</evidence>
<dbReference type="EMBL" id="JAWXYG010000005">
    <property type="protein sequence ID" value="KAK4271307.1"/>
    <property type="molecule type" value="Genomic_DNA"/>
</dbReference>
<accession>A0AAE1JN55</accession>
<sequence length="105" mass="12088">MLCFPLYSETARSSTAKYDGPGEKSLRSAISSQLPCQFSYSDNYLCDSDLDPLTLPEFMEESIAGFIKEEHNFVPGFNYFSRFQTDLLDVSVRIESIAWIFIDFW</sequence>